<protein>
    <submittedName>
        <fullName evidence="2">Uncharacterized protein</fullName>
    </submittedName>
</protein>
<reference evidence="2" key="1">
    <citation type="journal article" date="2013" name="Nat. Commun.">
        <title>Whole-genome sequencing of Oryza brachyantha reveals mechanisms underlying Oryza genome evolution.</title>
        <authorList>
            <person name="Chen J."/>
            <person name="Huang Q."/>
            <person name="Gao D."/>
            <person name="Wang J."/>
            <person name="Lang Y."/>
            <person name="Liu T."/>
            <person name="Li B."/>
            <person name="Bai Z."/>
            <person name="Luis Goicoechea J."/>
            <person name="Liang C."/>
            <person name="Chen C."/>
            <person name="Zhang W."/>
            <person name="Sun S."/>
            <person name="Liao Y."/>
            <person name="Zhang X."/>
            <person name="Yang L."/>
            <person name="Song C."/>
            <person name="Wang M."/>
            <person name="Shi J."/>
            <person name="Liu G."/>
            <person name="Liu J."/>
            <person name="Zhou H."/>
            <person name="Zhou W."/>
            <person name="Yu Q."/>
            <person name="An N."/>
            <person name="Chen Y."/>
            <person name="Cai Q."/>
            <person name="Wang B."/>
            <person name="Liu B."/>
            <person name="Min J."/>
            <person name="Huang Y."/>
            <person name="Wu H."/>
            <person name="Li Z."/>
            <person name="Zhang Y."/>
            <person name="Yin Y."/>
            <person name="Song W."/>
            <person name="Jiang J."/>
            <person name="Jackson S.A."/>
            <person name="Wing R.A."/>
            <person name="Wang J."/>
            <person name="Chen M."/>
        </authorList>
    </citation>
    <scope>NUCLEOTIDE SEQUENCE [LARGE SCALE GENOMIC DNA]</scope>
    <source>
        <strain evidence="2">cv. IRGC 101232</strain>
    </source>
</reference>
<dbReference type="EnsemblPlants" id="OB08G12750.1">
    <property type="protein sequence ID" value="OB08G12750.1"/>
    <property type="gene ID" value="OB08G12750"/>
</dbReference>
<proteinExistence type="predicted"/>
<sequence>MWWPDKATRSSGSLHLSAPAHLPRPRVPTTAAASLFDGAICTKFSPCRTCRQQGRAHGERGQPPRELLHVHPPFTSAASSLFVHSLELDEPKKAVVNRWRMGRGRRPAPVSLRRGRPARGSAATRTSSLVDLDGGGGASVTSLPVPASG</sequence>
<accession>J3MQ96</accession>
<evidence type="ECO:0000313" key="3">
    <source>
        <dbReference type="Proteomes" id="UP000006038"/>
    </source>
</evidence>
<dbReference type="Proteomes" id="UP000006038">
    <property type="component" value="Chromosome 8"/>
</dbReference>
<feature type="region of interest" description="Disordered" evidence="1">
    <location>
        <begin position="99"/>
        <end position="149"/>
    </location>
</feature>
<organism evidence="2">
    <name type="scientific">Oryza brachyantha</name>
    <name type="common">malo sina</name>
    <dbReference type="NCBI Taxonomy" id="4533"/>
    <lineage>
        <taxon>Eukaryota</taxon>
        <taxon>Viridiplantae</taxon>
        <taxon>Streptophyta</taxon>
        <taxon>Embryophyta</taxon>
        <taxon>Tracheophyta</taxon>
        <taxon>Spermatophyta</taxon>
        <taxon>Magnoliopsida</taxon>
        <taxon>Liliopsida</taxon>
        <taxon>Poales</taxon>
        <taxon>Poaceae</taxon>
        <taxon>BOP clade</taxon>
        <taxon>Oryzoideae</taxon>
        <taxon>Oryzeae</taxon>
        <taxon>Oryzinae</taxon>
        <taxon>Oryza</taxon>
    </lineage>
</organism>
<keyword evidence="3" id="KW-1185">Reference proteome</keyword>
<name>J3MQ96_ORYBR</name>
<reference evidence="2" key="2">
    <citation type="submission" date="2013-04" db="UniProtKB">
        <authorList>
            <consortium name="EnsemblPlants"/>
        </authorList>
    </citation>
    <scope>IDENTIFICATION</scope>
</reference>
<dbReference type="HOGENOM" id="CLU_1752558_0_0_1"/>
<feature type="region of interest" description="Disordered" evidence="1">
    <location>
        <begin position="1"/>
        <end position="25"/>
    </location>
</feature>
<dbReference type="AlphaFoldDB" id="J3MQ96"/>
<dbReference type="Gramene" id="OB08G12750.1">
    <property type="protein sequence ID" value="OB08G12750.1"/>
    <property type="gene ID" value="OB08G12750"/>
</dbReference>
<evidence type="ECO:0000256" key="1">
    <source>
        <dbReference type="SAM" id="MobiDB-lite"/>
    </source>
</evidence>
<evidence type="ECO:0000313" key="2">
    <source>
        <dbReference type="EnsemblPlants" id="OB08G12750.1"/>
    </source>
</evidence>